<evidence type="ECO:0000313" key="5">
    <source>
        <dbReference type="Proteomes" id="UP000010116"/>
    </source>
</evidence>
<keyword evidence="2" id="KW-0472">Membrane</keyword>
<keyword evidence="4" id="KW-0675">Receptor</keyword>
<dbReference type="InterPro" id="IPR036942">
    <property type="entry name" value="Beta-barrel_TonB_sf"/>
</dbReference>
<evidence type="ECO:0000256" key="3">
    <source>
        <dbReference type="ARBA" id="ARBA00023237"/>
    </source>
</evidence>
<dbReference type="GO" id="GO:0009279">
    <property type="term" value="C:cell outer membrane"/>
    <property type="evidence" value="ECO:0007669"/>
    <property type="project" value="UniProtKB-SubCell"/>
</dbReference>
<accession>J4KSE9</accession>
<comment type="subcellular location">
    <subcellularLocation>
        <location evidence="1">Cell outer membrane</location>
    </subcellularLocation>
</comment>
<reference evidence="4 5" key="1">
    <citation type="journal article" date="2012" name="ISME J.">
        <title>Genomic insights to SAR86, an abundant and uncultivated marine bacterial lineage.</title>
        <authorList>
            <person name="Dupont C.L."/>
            <person name="Rusch D.B."/>
            <person name="Yooseph S."/>
            <person name="Lombardo M.J."/>
            <person name="Richter R.A."/>
            <person name="Valas R."/>
            <person name="Novotny M."/>
            <person name="Yee-Greenbaum J."/>
            <person name="Selengut J.D."/>
            <person name="Haft D.H."/>
            <person name="Halpern A.L."/>
            <person name="Lasken R.S."/>
            <person name="Nealson K."/>
            <person name="Friedman R."/>
            <person name="Venter J.C."/>
        </authorList>
    </citation>
    <scope>NUCLEOTIDE SEQUENCE [LARGE SCALE GENOMIC DNA]</scope>
</reference>
<protein>
    <submittedName>
        <fullName evidence="4">Outer membrane receptor</fullName>
    </submittedName>
</protein>
<dbReference type="Proteomes" id="UP000010116">
    <property type="component" value="Unassembled WGS sequence"/>
</dbReference>
<dbReference type="SUPFAM" id="SSF56935">
    <property type="entry name" value="Porins"/>
    <property type="match status" value="1"/>
</dbReference>
<dbReference type="HOGENOM" id="CLU_575770_0_0_6"/>
<dbReference type="AlphaFoldDB" id="J4KSE9"/>
<keyword evidence="3" id="KW-0998">Cell outer membrane</keyword>
<evidence type="ECO:0000313" key="4">
    <source>
        <dbReference type="EMBL" id="EJP72584.1"/>
    </source>
</evidence>
<evidence type="ECO:0000256" key="1">
    <source>
        <dbReference type="ARBA" id="ARBA00004442"/>
    </source>
</evidence>
<dbReference type="Gene3D" id="2.40.170.20">
    <property type="entry name" value="TonB-dependent receptor, beta-barrel domain"/>
    <property type="match status" value="1"/>
</dbReference>
<evidence type="ECO:0000256" key="2">
    <source>
        <dbReference type="ARBA" id="ARBA00023136"/>
    </source>
</evidence>
<name>J4KSE9_9GAMM</name>
<gene>
    <name evidence="4" type="ORF">NT02SARS_1165</name>
</gene>
<sequence length="510" mass="56553">MDEITVSDRLSITLGLRYDEYDSDDEPAKNADFEAAYGFANAGIDGTNILNYRFGLDLAIDDVSDLNLVYGTYSSKFPTVWISNAYTNDGVRVSAYDSDNAVPGCNPLASPGTGLPGCVQQAITDAPLTSAKIDFVAPSFEWPESEVLNLTYSRDLSDTLQLEATYLWSKQEEALYKIVDGSPLVGDQPQVPTLTAPDGRPIYNQTGYRTYKAGLYNDCCGTREVFSLALSKTFNDGDGKLTVSYTNQNIDELSGMTSSTSNSNFGKTGAIDYNNRRAMRSIYETEHRLLAALSSTHYFLGEDSPTTFTLVFERKSGLPGYVTFDTFERTVGDYQTEAFGYDHNLNDDSSALLYIPTGVNDPLICWSRNCGDEGSAAAQARAVEVVNLLHNVYGLSEYAGSIQPRGSFNYPWQSSLDFKITQVLPGFRADDEVIITLGIENLLNLIDDNKGVVRYGYYSGRIDVLNLQIVDDKYDYSRNAFRYNPDNPFESTLSVTQSVWRAQLGFKYKF</sequence>
<organism evidence="4 5">
    <name type="scientific">SAR86 cluster bacterium SAR86B</name>
    <dbReference type="NCBI Taxonomy" id="1123867"/>
    <lineage>
        <taxon>Bacteria</taxon>
        <taxon>Pseudomonadati</taxon>
        <taxon>Pseudomonadota</taxon>
        <taxon>Gammaproteobacteria</taxon>
        <taxon>SAR86 cluster</taxon>
    </lineage>
</organism>
<dbReference type="EMBL" id="JH611190">
    <property type="protein sequence ID" value="EJP72584.1"/>
    <property type="molecule type" value="Genomic_DNA"/>
</dbReference>
<proteinExistence type="predicted"/>